<dbReference type="GO" id="GO:0008270">
    <property type="term" value="F:zinc ion binding"/>
    <property type="evidence" value="ECO:0007669"/>
    <property type="project" value="UniProtKB-UniRule"/>
</dbReference>
<dbReference type="Proteomes" id="UP000051870">
    <property type="component" value="Unassembled WGS sequence"/>
</dbReference>
<evidence type="ECO:0000256" key="3">
    <source>
        <dbReference type="HAMAP-Rule" id="MF_00649"/>
    </source>
</evidence>
<dbReference type="InterPro" id="IPR005584">
    <property type="entry name" value="DNA_gyrase_inhibitor_YacG"/>
</dbReference>
<sequence>MTCPVCKKETDKAYRPFCSKRCADVDLGKWLDGVYSVPSQDPEEQIEAFEEIAKQNSTLH</sequence>
<feature type="binding site" evidence="3">
    <location>
        <position position="18"/>
    </location>
    <ligand>
        <name>Zn(2+)</name>
        <dbReference type="ChEBI" id="CHEBI:29105"/>
    </ligand>
</feature>
<organism evidence="4 5">
    <name type="scientific">Shimia thalassica</name>
    <dbReference type="NCBI Taxonomy" id="1715693"/>
    <lineage>
        <taxon>Bacteria</taxon>
        <taxon>Pseudomonadati</taxon>
        <taxon>Pseudomonadota</taxon>
        <taxon>Alphaproteobacteria</taxon>
        <taxon>Rhodobacterales</taxon>
        <taxon>Roseobacteraceae</taxon>
    </lineage>
</organism>
<dbReference type="GeneID" id="83879368"/>
<name>A0A0P1I0R8_9RHOB</name>
<feature type="binding site" evidence="3">
    <location>
        <position position="22"/>
    </location>
    <ligand>
        <name>Zn(2+)</name>
        <dbReference type="ChEBI" id="CHEBI:29105"/>
    </ligand>
</feature>
<reference evidence="5" key="1">
    <citation type="submission" date="2015-09" db="EMBL/GenBank/DDBJ databases">
        <authorList>
            <person name="Rodrigo-Torres Lidia"/>
            <person name="Arahal R.David."/>
        </authorList>
    </citation>
    <scope>NUCLEOTIDE SEQUENCE [LARGE SCALE GENOMIC DNA]</scope>
    <source>
        <strain evidence="5">CECT 7735</strain>
    </source>
</reference>
<dbReference type="Pfam" id="PF03884">
    <property type="entry name" value="YacG"/>
    <property type="match status" value="1"/>
</dbReference>
<dbReference type="Gene3D" id="3.30.50.10">
    <property type="entry name" value="Erythroid Transcription Factor GATA-1, subunit A"/>
    <property type="match status" value="1"/>
</dbReference>
<comment type="similarity">
    <text evidence="3">Belongs to the DNA gyrase inhibitor YacG family.</text>
</comment>
<evidence type="ECO:0000256" key="1">
    <source>
        <dbReference type="ARBA" id="ARBA00022723"/>
    </source>
</evidence>
<dbReference type="RefSeq" id="WP_058309539.1">
    <property type="nucleotide sequence ID" value="NZ_CYTW01000001.1"/>
</dbReference>
<dbReference type="SUPFAM" id="SSF57716">
    <property type="entry name" value="Glucocorticoid receptor-like (DNA-binding domain)"/>
    <property type="match status" value="1"/>
</dbReference>
<comment type="cofactor">
    <cofactor evidence="3">
        <name>Zn(2+)</name>
        <dbReference type="ChEBI" id="CHEBI:29105"/>
    </cofactor>
    <text evidence="3">Binds 1 zinc ion.</text>
</comment>
<dbReference type="InterPro" id="IPR013088">
    <property type="entry name" value="Znf_NHR/GATA"/>
</dbReference>
<dbReference type="GO" id="GO:0006355">
    <property type="term" value="P:regulation of DNA-templated transcription"/>
    <property type="evidence" value="ECO:0007669"/>
    <property type="project" value="InterPro"/>
</dbReference>
<comment type="function">
    <text evidence="3">Inhibits all the catalytic activities of DNA gyrase by preventing its interaction with DNA. Acts by binding directly to the C-terminal domain of GyrB, which probably disrupts DNA binding by the gyrase.</text>
</comment>
<evidence type="ECO:0000313" key="5">
    <source>
        <dbReference type="Proteomes" id="UP000051870"/>
    </source>
</evidence>
<dbReference type="EMBL" id="CYTW01000001">
    <property type="protein sequence ID" value="CUJ83523.1"/>
    <property type="molecule type" value="Genomic_DNA"/>
</dbReference>
<dbReference type="PANTHER" id="PTHR36150">
    <property type="entry name" value="DNA GYRASE INHIBITOR YACG"/>
    <property type="match status" value="1"/>
</dbReference>
<dbReference type="GO" id="GO:0008657">
    <property type="term" value="F:DNA topoisomerase type II (double strand cut, ATP-hydrolyzing) inhibitor activity"/>
    <property type="evidence" value="ECO:0007669"/>
    <property type="project" value="UniProtKB-UniRule"/>
</dbReference>
<keyword evidence="5" id="KW-1185">Reference proteome</keyword>
<dbReference type="STRING" id="1715693.PH7735_00273"/>
<gene>
    <name evidence="3" type="primary">yacG</name>
    <name evidence="4" type="ORF">PH7735_00273</name>
</gene>
<evidence type="ECO:0000256" key="2">
    <source>
        <dbReference type="ARBA" id="ARBA00022833"/>
    </source>
</evidence>
<proteinExistence type="inferred from homology"/>
<keyword evidence="1 3" id="KW-0479">Metal-binding</keyword>
<accession>A0A0P1I0R8</accession>
<dbReference type="HAMAP" id="MF_00649">
    <property type="entry name" value="DNA_gyrase_inhibitor_YacG"/>
    <property type="match status" value="1"/>
</dbReference>
<feature type="binding site" evidence="3">
    <location>
        <position position="6"/>
    </location>
    <ligand>
        <name>Zn(2+)</name>
        <dbReference type="ChEBI" id="CHEBI:29105"/>
    </ligand>
</feature>
<feature type="binding site" evidence="3">
    <location>
        <position position="3"/>
    </location>
    <ligand>
        <name>Zn(2+)</name>
        <dbReference type="ChEBI" id="CHEBI:29105"/>
    </ligand>
</feature>
<evidence type="ECO:0000313" key="4">
    <source>
        <dbReference type="EMBL" id="CUJ83523.1"/>
    </source>
</evidence>
<protein>
    <recommendedName>
        <fullName evidence="3">DNA gyrase inhibitor YacG</fullName>
    </recommendedName>
</protein>
<dbReference type="AlphaFoldDB" id="A0A0P1I0R8"/>
<keyword evidence="2 3" id="KW-0862">Zinc</keyword>
<dbReference type="PANTHER" id="PTHR36150:SF1">
    <property type="entry name" value="DNA GYRASE INHIBITOR YACG"/>
    <property type="match status" value="1"/>
</dbReference>
<comment type="subunit">
    <text evidence="3">Interacts with GyrB.</text>
</comment>